<keyword evidence="3" id="KW-1185">Reference proteome</keyword>
<proteinExistence type="predicted"/>
<organism evidence="2 3">
    <name type="scientific">Pseudopithomyces chartarum</name>
    <dbReference type="NCBI Taxonomy" id="1892770"/>
    <lineage>
        <taxon>Eukaryota</taxon>
        <taxon>Fungi</taxon>
        <taxon>Dikarya</taxon>
        <taxon>Ascomycota</taxon>
        <taxon>Pezizomycotina</taxon>
        <taxon>Dothideomycetes</taxon>
        <taxon>Pleosporomycetidae</taxon>
        <taxon>Pleosporales</taxon>
        <taxon>Massarineae</taxon>
        <taxon>Didymosphaeriaceae</taxon>
        <taxon>Pseudopithomyces</taxon>
    </lineage>
</organism>
<evidence type="ECO:0000256" key="1">
    <source>
        <dbReference type="SAM" id="MobiDB-lite"/>
    </source>
</evidence>
<evidence type="ECO:0000313" key="3">
    <source>
        <dbReference type="Proteomes" id="UP001280581"/>
    </source>
</evidence>
<reference evidence="2 3" key="1">
    <citation type="submission" date="2021-02" db="EMBL/GenBank/DDBJ databases">
        <title>Genome assembly of Pseudopithomyces chartarum.</title>
        <authorList>
            <person name="Jauregui R."/>
            <person name="Singh J."/>
            <person name="Voisey C."/>
        </authorList>
    </citation>
    <scope>NUCLEOTIDE SEQUENCE [LARGE SCALE GENOMIC DNA]</scope>
    <source>
        <strain evidence="2 3">AGR01</strain>
    </source>
</reference>
<accession>A0AAN6M1K3</accession>
<evidence type="ECO:0000313" key="2">
    <source>
        <dbReference type="EMBL" id="KAK3214654.1"/>
    </source>
</evidence>
<name>A0AAN6M1K3_9PLEO</name>
<protein>
    <submittedName>
        <fullName evidence="2">Uncharacterized protein</fullName>
    </submittedName>
</protein>
<dbReference type="AlphaFoldDB" id="A0AAN6M1K3"/>
<feature type="compositionally biased region" description="Pro residues" evidence="1">
    <location>
        <begin position="74"/>
        <end position="90"/>
    </location>
</feature>
<sequence>MVILGGLEIVAGGYLVHRYHKKQKKKKRLVEETQQRRDNAFSAAKLQPCHAPQLSQPTATTEQKYGYVANASPSRPPPPFPPLHRPYTEPPPHRPHNAPHAFQSQQFMIPRRPVPKRYNAPPPHIIQPLQRADSFATISRMPIANGYRPTHGADDHSPPPHRENLQLSPLSHAPMNSPYSNHGFAVSSPALGNHPTTPTSTLGMHGGRYTVDDNWETYNPSPGRFDYAPSVSTALGEHRDDDPPPPYRP</sequence>
<gene>
    <name evidence="2" type="ORF">GRF29_19g889776</name>
</gene>
<feature type="region of interest" description="Disordered" evidence="1">
    <location>
        <begin position="70"/>
        <end position="99"/>
    </location>
</feature>
<feature type="region of interest" description="Disordered" evidence="1">
    <location>
        <begin position="220"/>
        <end position="249"/>
    </location>
</feature>
<comment type="caution">
    <text evidence="2">The sequence shown here is derived from an EMBL/GenBank/DDBJ whole genome shotgun (WGS) entry which is preliminary data.</text>
</comment>
<dbReference type="Proteomes" id="UP001280581">
    <property type="component" value="Unassembled WGS sequence"/>
</dbReference>
<dbReference type="EMBL" id="WVTA01000003">
    <property type="protein sequence ID" value="KAK3214654.1"/>
    <property type="molecule type" value="Genomic_DNA"/>
</dbReference>